<dbReference type="Pfam" id="PF18676">
    <property type="entry name" value="MBG_2"/>
    <property type="match status" value="1"/>
</dbReference>
<keyword evidence="1" id="KW-0472">Membrane</keyword>
<evidence type="ECO:0000259" key="4">
    <source>
        <dbReference type="Pfam" id="PF19081"/>
    </source>
</evidence>
<evidence type="ECO:0000256" key="1">
    <source>
        <dbReference type="SAM" id="Phobius"/>
    </source>
</evidence>
<name>A0ABR7UVG7_9FLAO</name>
<evidence type="ECO:0000259" key="2">
    <source>
        <dbReference type="Pfam" id="PF02368"/>
    </source>
</evidence>
<reference evidence="5 6" key="1">
    <citation type="journal article" date="2020" name="Microbiol. Res.">
        <title>Flavobacterium pokkalii sp. nov., a novel plant growth promoting native rhizobacteria isolated from pokkali rice grown in coastal saline affected agricultural regions of southern India, Kerala.</title>
        <authorList>
            <person name="Menon R.R."/>
            <person name="Kumari S."/>
            <person name="Viver T."/>
            <person name="Rameshkumar N."/>
        </authorList>
    </citation>
    <scope>NUCLEOTIDE SEQUENCE [LARGE SCALE GENOMIC DNA]</scope>
    <source>
        <strain evidence="5 6">L1I52</strain>
    </source>
</reference>
<dbReference type="InterPro" id="IPR027273">
    <property type="entry name" value="Neocarzinostatin-like"/>
</dbReference>
<protein>
    <recommendedName>
        <fullName evidence="7">Ig-like domain (Group 2)</fullName>
    </recommendedName>
</protein>
<dbReference type="EMBL" id="NASZ01000035">
    <property type="protein sequence ID" value="MBD0726628.1"/>
    <property type="molecule type" value="Genomic_DNA"/>
</dbReference>
<sequence>MFSVISNNYDLAYFVYFNSLRMKTILPFSRFLFFVFLITNLLFANISFGQIVMLDQADLDYAPGETVYISGSGWQPGETVILEVDNLTNPDVDCGHVTPQPHESWTTVADENGNFTASWYVNDCELGADLMLGALGSSSGFTYEVFFTDANVKFTTTGLPNGINVTVSYSGSISGSVTFSTSGSGASNNIALTGIYSFTYPSIITDGVNTYSLLSTTPISPTNIQTNGSTTIAGNYGACIAPAAPTVNSPVTYCQGSSSNPLTATGDNLLWYTSASGGTGSTTAPTPSTTSLGTTSYYVSQTIGCESPRAKIDVVINGVNPGVIGKGATQPGPGCGTLNPGITSEVMAASGLGTISYIWQVSTDNGGNWTTVTSATSSQYNPDSFATTTSFKRIATSTLNGIGCSAESNVLTYEVNPIPVVASILPGGTTNVCEGSSFQLSNATLGGVWSSADPAIATVSTNGLVTGITSGDVSVTYTVTDVNTGCSKAANKTIHVLALPTAPTAVNYSGVYDGASHTGTATSNLGEEIDWYTTATGTIPTVAPVGTNVGTYSAYAEARNTTSGCKSATRTLVTVVITPKAATVTANAKSKTYGDLNPTLDASVTGTVNGDVLDYSLATTAAQFSSVGDYPITVTLGSNPNYNVTPTNGLLTIDKRSIEITADAKSKTYGDTDPALTYQITSG</sequence>
<feature type="non-terminal residue" evidence="5">
    <location>
        <position position="683"/>
    </location>
</feature>
<dbReference type="InterPro" id="IPR041286">
    <property type="entry name" value="MBG_2"/>
</dbReference>
<organism evidence="5 6">
    <name type="scientific">Flavobacterium pokkalii</name>
    <dbReference type="NCBI Taxonomy" id="1940408"/>
    <lineage>
        <taxon>Bacteria</taxon>
        <taxon>Pseudomonadati</taxon>
        <taxon>Bacteroidota</taxon>
        <taxon>Flavobacteriia</taxon>
        <taxon>Flavobacteriales</taxon>
        <taxon>Flavobacteriaceae</taxon>
        <taxon>Flavobacterium</taxon>
    </lineage>
</organism>
<gene>
    <name evidence="5" type="ORF">B6A10_15770</name>
</gene>
<evidence type="ECO:0000313" key="5">
    <source>
        <dbReference type="EMBL" id="MBD0726628.1"/>
    </source>
</evidence>
<keyword evidence="6" id="KW-1185">Reference proteome</keyword>
<dbReference type="SUPFAM" id="SSF49373">
    <property type="entry name" value="Invasin/intimin cell-adhesion fragments"/>
    <property type="match status" value="1"/>
</dbReference>
<dbReference type="InterPro" id="IPR003343">
    <property type="entry name" value="Big_2"/>
</dbReference>
<dbReference type="Gene3D" id="2.60.40.2700">
    <property type="match status" value="1"/>
</dbReference>
<proteinExistence type="predicted"/>
<dbReference type="SUPFAM" id="SSF49319">
    <property type="entry name" value="Actinoxanthin-like"/>
    <property type="match status" value="1"/>
</dbReference>
<dbReference type="InterPro" id="IPR044023">
    <property type="entry name" value="Ig_7"/>
</dbReference>
<comment type="caution">
    <text evidence="5">The sequence shown here is derived from an EMBL/GenBank/DDBJ whole genome shotgun (WGS) entry which is preliminary data.</text>
</comment>
<feature type="domain" description="MBG" evidence="3">
    <location>
        <begin position="583"/>
        <end position="652"/>
    </location>
</feature>
<dbReference type="Pfam" id="PF02368">
    <property type="entry name" value="Big_2"/>
    <property type="match status" value="1"/>
</dbReference>
<dbReference type="Gene3D" id="3.30.160.710">
    <property type="match status" value="1"/>
</dbReference>
<keyword evidence="1" id="KW-1133">Transmembrane helix</keyword>
<feature type="transmembrane region" description="Helical" evidence="1">
    <location>
        <begin position="31"/>
        <end position="53"/>
    </location>
</feature>
<keyword evidence="1" id="KW-0812">Transmembrane</keyword>
<feature type="domain" description="BIG2" evidence="2">
    <location>
        <begin position="440"/>
        <end position="487"/>
    </location>
</feature>
<evidence type="ECO:0000313" key="6">
    <source>
        <dbReference type="Proteomes" id="UP000661715"/>
    </source>
</evidence>
<evidence type="ECO:0000259" key="3">
    <source>
        <dbReference type="Pfam" id="PF18676"/>
    </source>
</evidence>
<dbReference type="Proteomes" id="UP000661715">
    <property type="component" value="Unassembled WGS sequence"/>
</dbReference>
<feature type="domain" description="Ig-like" evidence="4">
    <location>
        <begin position="242"/>
        <end position="317"/>
    </location>
</feature>
<dbReference type="Pfam" id="PF19081">
    <property type="entry name" value="Ig_7"/>
    <property type="match status" value="1"/>
</dbReference>
<dbReference type="InterPro" id="IPR008964">
    <property type="entry name" value="Invasin/intimin_cell_adhesion"/>
</dbReference>
<dbReference type="Gene3D" id="2.60.40.1080">
    <property type="match status" value="1"/>
</dbReference>
<evidence type="ECO:0008006" key="7">
    <source>
        <dbReference type="Google" id="ProtNLM"/>
    </source>
</evidence>
<accession>A0ABR7UVG7</accession>